<dbReference type="RefSeq" id="WP_189480250.1">
    <property type="nucleotide sequence ID" value="NZ_BMYR01000002.1"/>
</dbReference>
<keyword evidence="7" id="KW-1185">Reference proteome</keyword>
<evidence type="ECO:0000256" key="5">
    <source>
        <dbReference type="SAM" id="Phobius"/>
    </source>
</evidence>
<protein>
    <submittedName>
        <fullName evidence="6">Membrane protein</fullName>
    </submittedName>
</protein>
<feature type="transmembrane region" description="Helical" evidence="5">
    <location>
        <begin position="85"/>
        <end position="104"/>
    </location>
</feature>
<evidence type="ECO:0000313" key="7">
    <source>
        <dbReference type="Proteomes" id="UP000634667"/>
    </source>
</evidence>
<reference evidence="7" key="1">
    <citation type="journal article" date="2019" name="Int. J. Syst. Evol. Microbiol.">
        <title>The Global Catalogue of Microorganisms (GCM) 10K type strain sequencing project: providing services to taxonomists for standard genome sequencing and annotation.</title>
        <authorList>
            <consortium name="The Broad Institute Genomics Platform"/>
            <consortium name="The Broad Institute Genome Sequencing Center for Infectious Disease"/>
            <person name="Wu L."/>
            <person name="Ma J."/>
        </authorList>
    </citation>
    <scope>NUCLEOTIDE SEQUENCE [LARGE SCALE GENOMIC DNA]</scope>
    <source>
        <strain evidence="7">KCTC 23723</strain>
    </source>
</reference>
<comment type="caution">
    <text evidence="6">The sequence shown here is derived from an EMBL/GenBank/DDBJ whole genome shotgun (WGS) entry which is preliminary data.</text>
</comment>
<keyword evidence="4 5" id="KW-0472">Membrane</keyword>
<evidence type="ECO:0000256" key="3">
    <source>
        <dbReference type="ARBA" id="ARBA00022989"/>
    </source>
</evidence>
<proteinExistence type="predicted"/>
<organism evidence="6 7">
    <name type="scientific">Alishewanella tabrizica</name>
    <dbReference type="NCBI Taxonomy" id="671278"/>
    <lineage>
        <taxon>Bacteria</taxon>
        <taxon>Pseudomonadati</taxon>
        <taxon>Pseudomonadota</taxon>
        <taxon>Gammaproteobacteria</taxon>
        <taxon>Alteromonadales</taxon>
        <taxon>Alteromonadaceae</taxon>
        <taxon>Alishewanella</taxon>
    </lineage>
</organism>
<sequence length="131" mass="14420">MSDILLTLVIVSLLPFLAKMPLVWAMHRAGGYDNHYPRRQQAALTDFGQRCNAAHYNSFEALLVYVAACVCVIAATSVSPAMVIAAWSFVLCRVAYLVCYWLNWATARSLIWLGSMAAAISMMLMALNTIG</sequence>
<dbReference type="Pfam" id="PF01124">
    <property type="entry name" value="MAPEG"/>
    <property type="match status" value="1"/>
</dbReference>
<evidence type="ECO:0000256" key="2">
    <source>
        <dbReference type="ARBA" id="ARBA00022692"/>
    </source>
</evidence>
<keyword evidence="3 5" id="KW-1133">Transmembrane helix</keyword>
<dbReference type="PANTHER" id="PTHR35371">
    <property type="entry name" value="INNER MEMBRANE PROTEIN"/>
    <property type="match status" value="1"/>
</dbReference>
<dbReference type="InterPro" id="IPR001129">
    <property type="entry name" value="Membr-assoc_MAPEG"/>
</dbReference>
<accession>A0ABQ2WEE2</accession>
<feature type="transmembrane region" description="Helical" evidence="5">
    <location>
        <begin position="110"/>
        <end position="130"/>
    </location>
</feature>
<comment type="subcellular location">
    <subcellularLocation>
        <location evidence="1">Membrane</location>
    </subcellularLocation>
</comment>
<dbReference type="Gene3D" id="1.20.120.550">
    <property type="entry name" value="Membrane associated eicosanoid/glutathione metabolism-like domain"/>
    <property type="match status" value="1"/>
</dbReference>
<dbReference type="InterPro" id="IPR023352">
    <property type="entry name" value="MAPEG-like_dom_sf"/>
</dbReference>
<gene>
    <name evidence="6" type="ORF">GCM10008111_05380</name>
</gene>
<evidence type="ECO:0000313" key="6">
    <source>
        <dbReference type="EMBL" id="GGW52291.1"/>
    </source>
</evidence>
<dbReference type="Proteomes" id="UP000634667">
    <property type="component" value="Unassembled WGS sequence"/>
</dbReference>
<evidence type="ECO:0000256" key="4">
    <source>
        <dbReference type="ARBA" id="ARBA00023136"/>
    </source>
</evidence>
<dbReference type="SUPFAM" id="SSF161084">
    <property type="entry name" value="MAPEG domain-like"/>
    <property type="match status" value="1"/>
</dbReference>
<feature type="transmembrane region" description="Helical" evidence="5">
    <location>
        <begin position="62"/>
        <end position="78"/>
    </location>
</feature>
<evidence type="ECO:0000256" key="1">
    <source>
        <dbReference type="ARBA" id="ARBA00004370"/>
    </source>
</evidence>
<keyword evidence="2 5" id="KW-0812">Transmembrane</keyword>
<dbReference type="PANTHER" id="PTHR35371:SF1">
    <property type="entry name" value="BLR7753 PROTEIN"/>
    <property type="match status" value="1"/>
</dbReference>
<name>A0ABQ2WEE2_9ALTE</name>
<dbReference type="EMBL" id="BMYR01000002">
    <property type="protein sequence ID" value="GGW52291.1"/>
    <property type="molecule type" value="Genomic_DNA"/>
</dbReference>